<evidence type="ECO:0008006" key="3">
    <source>
        <dbReference type="Google" id="ProtNLM"/>
    </source>
</evidence>
<dbReference type="EMBL" id="JACJSG010000006">
    <property type="protein sequence ID" value="MBD2500149.1"/>
    <property type="molecule type" value="Genomic_DNA"/>
</dbReference>
<evidence type="ECO:0000313" key="1">
    <source>
        <dbReference type="EMBL" id="MBD2500149.1"/>
    </source>
</evidence>
<dbReference type="InterPro" id="IPR011049">
    <property type="entry name" value="Serralysin-like_metalloprot_C"/>
</dbReference>
<name>A0ABR8D086_9NOST</name>
<keyword evidence="2" id="KW-1185">Reference proteome</keyword>
<dbReference type="RefSeq" id="WP_190468370.1">
    <property type="nucleotide sequence ID" value="NZ_JACJSG010000006.1"/>
</dbReference>
<reference evidence="1 2" key="1">
    <citation type="journal article" date="2020" name="ISME J.">
        <title>Comparative genomics reveals insights into cyanobacterial evolution and habitat adaptation.</title>
        <authorList>
            <person name="Chen M.Y."/>
            <person name="Teng W.K."/>
            <person name="Zhao L."/>
            <person name="Hu C.X."/>
            <person name="Zhou Y.K."/>
            <person name="Han B.P."/>
            <person name="Song L.R."/>
            <person name="Shu W.S."/>
        </authorList>
    </citation>
    <scope>NUCLEOTIDE SEQUENCE [LARGE SCALE GENOMIC DNA]</scope>
    <source>
        <strain evidence="1 2">FACHB-119</strain>
    </source>
</reference>
<dbReference type="Proteomes" id="UP000661112">
    <property type="component" value="Unassembled WGS sequence"/>
</dbReference>
<gene>
    <name evidence="1" type="ORF">H6G83_05865</name>
</gene>
<proteinExistence type="predicted"/>
<comment type="caution">
    <text evidence="1">The sequence shown here is derived from an EMBL/GenBank/DDBJ whole genome shotgun (WGS) entry which is preliminary data.</text>
</comment>
<evidence type="ECO:0000313" key="2">
    <source>
        <dbReference type="Proteomes" id="UP000661112"/>
    </source>
</evidence>
<protein>
    <recommendedName>
        <fullName evidence="3">PPE family protein</fullName>
    </recommendedName>
</protein>
<sequence length="396" mass="41858">MTDSTNTGNGDLNALLAQSPWGELLNLGVDSDQLIQSFSNAFNGNNSGTGSSNAGNSEFYRNFFANFSNSNASGSSSNDANFWASLIQSGGNNPYASGENPFEIGNNYSTPNSSYVGNDNKDLGTNNATIGNNNSNFANNSATIGNENSNYNSNNTTIGNSNQTYGGYNTILGNSNWYASDGSNNATLGNENSYKGSDNATIGNNNLYSDSSNNNVTLGNNNSYYGQNGTTIGNGNQDFGSNNIIIGNNNLVLTSNNIIIGNNLVVDTDNTNIGVGSNISNLGSFAQDTRREINEIINSAVGSMGENFVVLTGNFNEDATQTYNQLILSRNNSNSNLGNNIDELVTLFRGVVTQSPYQPVTNPQSVPESISSVPLIVVGFVCLLLSRFKRGLKVVG</sequence>
<dbReference type="Gene3D" id="2.150.10.10">
    <property type="entry name" value="Serralysin-like metalloprotease, C-terminal"/>
    <property type="match status" value="1"/>
</dbReference>
<dbReference type="SUPFAM" id="SSF101967">
    <property type="entry name" value="Adhesin YadA, collagen-binding domain"/>
    <property type="match status" value="1"/>
</dbReference>
<organism evidence="1 2">
    <name type="scientific">Anabaena azotica FACHB-119</name>
    <dbReference type="NCBI Taxonomy" id="947527"/>
    <lineage>
        <taxon>Bacteria</taxon>
        <taxon>Bacillati</taxon>
        <taxon>Cyanobacteriota</taxon>
        <taxon>Cyanophyceae</taxon>
        <taxon>Nostocales</taxon>
        <taxon>Nostocaceae</taxon>
        <taxon>Anabaena</taxon>
        <taxon>Anabaena azotica</taxon>
    </lineage>
</organism>
<accession>A0ABR8D086</accession>